<gene>
    <name evidence="2" type="ORF">B0A54_12437</name>
</gene>
<evidence type="ECO:0000313" key="2">
    <source>
        <dbReference type="EMBL" id="TKA36423.1"/>
    </source>
</evidence>
<organism evidence="2 3">
    <name type="scientific">Friedmanniomyces endolithicus</name>
    <dbReference type="NCBI Taxonomy" id="329885"/>
    <lineage>
        <taxon>Eukaryota</taxon>
        <taxon>Fungi</taxon>
        <taxon>Dikarya</taxon>
        <taxon>Ascomycota</taxon>
        <taxon>Pezizomycotina</taxon>
        <taxon>Dothideomycetes</taxon>
        <taxon>Dothideomycetidae</taxon>
        <taxon>Mycosphaerellales</taxon>
        <taxon>Teratosphaeriaceae</taxon>
        <taxon>Friedmanniomyces</taxon>
    </lineage>
</organism>
<feature type="region of interest" description="Disordered" evidence="1">
    <location>
        <begin position="114"/>
        <end position="144"/>
    </location>
</feature>
<name>A0A4U0UL64_9PEZI</name>
<dbReference type="AlphaFoldDB" id="A0A4U0UL64"/>
<evidence type="ECO:0000256" key="1">
    <source>
        <dbReference type="SAM" id="MobiDB-lite"/>
    </source>
</evidence>
<evidence type="ECO:0000313" key="3">
    <source>
        <dbReference type="Proteomes" id="UP000310066"/>
    </source>
</evidence>
<dbReference type="OrthoDB" id="5418899at2759"/>
<accession>A0A4U0UL64</accession>
<dbReference type="EMBL" id="NAJP01000060">
    <property type="protein sequence ID" value="TKA36423.1"/>
    <property type="molecule type" value="Genomic_DNA"/>
</dbReference>
<evidence type="ECO:0008006" key="4">
    <source>
        <dbReference type="Google" id="ProtNLM"/>
    </source>
</evidence>
<feature type="region of interest" description="Disordered" evidence="1">
    <location>
        <begin position="262"/>
        <end position="285"/>
    </location>
</feature>
<dbReference type="Proteomes" id="UP000310066">
    <property type="component" value="Unassembled WGS sequence"/>
</dbReference>
<protein>
    <recommendedName>
        <fullName evidence="4">Transcription factor domain-containing protein</fullName>
    </recommendedName>
</protein>
<dbReference type="STRING" id="329885.A0A4U0UL64"/>
<reference evidence="2 3" key="1">
    <citation type="submission" date="2017-03" db="EMBL/GenBank/DDBJ databases">
        <title>Genomes of endolithic fungi from Antarctica.</title>
        <authorList>
            <person name="Coleine C."/>
            <person name="Masonjones S."/>
            <person name="Stajich J.E."/>
        </authorList>
    </citation>
    <scope>NUCLEOTIDE SEQUENCE [LARGE SCALE GENOMIC DNA]</scope>
    <source>
        <strain evidence="2 3">CCFEE 5311</strain>
    </source>
</reference>
<proteinExistence type="predicted"/>
<sequence>MPDDLISNTLVWLLQKLVNFIAAGDDVPETLSPQGLGIRQQELLAYWQSLDEQFRIWHEGLPLSFHATAIRSPTPNPEDPRPGVEEKWFPRPMCASTIQSYHFAQIQLLHNKPHLSTSHPVPTPKPHPYHPHEPLHHQSPARPVTASAGSSLAARHASYATILQRSRGHAREIVAIGLGRADEGARIHAVQALWTAGLVLGVAGADEESGIGGEGVGGETEGWRRRIVGLLRGIERDVGWASGYRVRSLLELWGLPGDWGGGGGGEGEELDREGEGGRQYDALGI</sequence>
<comment type="caution">
    <text evidence="2">The sequence shown here is derived from an EMBL/GenBank/DDBJ whole genome shotgun (WGS) entry which is preliminary data.</text>
</comment>